<reference evidence="1 2" key="1">
    <citation type="journal article" date="2019" name="Nat. Med.">
        <title>A library of human gut bacterial isolates paired with longitudinal multiomics data enables mechanistic microbiome research.</title>
        <authorList>
            <person name="Poyet M."/>
            <person name="Groussin M."/>
            <person name="Gibbons S.M."/>
            <person name="Avila-Pacheco J."/>
            <person name="Jiang X."/>
            <person name="Kearney S.M."/>
            <person name="Perrotta A.R."/>
            <person name="Berdy B."/>
            <person name="Zhao S."/>
            <person name="Lieberman T.D."/>
            <person name="Swanson P.K."/>
            <person name="Smith M."/>
            <person name="Roesemann S."/>
            <person name="Alexander J.E."/>
            <person name="Rich S.A."/>
            <person name="Livny J."/>
            <person name="Vlamakis H."/>
            <person name="Clish C."/>
            <person name="Bullock K."/>
            <person name="Deik A."/>
            <person name="Scott J."/>
            <person name="Pierce K.A."/>
            <person name="Xavier R.J."/>
            <person name="Alm E.J."/>
        </authorList>
    </citation>
    <scope>NUCLEOTIDE SEQUENCE [LARGE SCALE GENOMIC DNA]</scope>
    <source>
        <strain evidence="1 2">BIOML-A2</strain>
    </source>
</reference>
<gene>
    <name evidence="1" type="ORF">GBB04_02010</name>
</gene>
<proteinExistence type="predicted"/>
<evidence type="ECO:0000313" key="2">
    <source>
        <dbReference type="Proteomes" id="UP000429211"/>
    </source>
</evidence>
<sequence>MTNVEFTLEEVCYLESLPAIAHVTSKRITYAHEFQVYCMYWYMRGLRPYQIFSSVGMPLELIGAKRIERCISRWSGDRKLMDEAAAYALSGEKPHVVGEMPEETGIAFNQARMQKYSAEIIEAQRHIDDLVSQLKMRYGTQLIKDEQIWRQADSGS</sequence>
<name>A0A1V8Q2A3_9BIFI</name>
<comment type="caution">
    <text evidence="1">The sequence shown here is derived from an EMBL/GenBank/DDBJ whole genome shotgun (WGS) entry which is preliminary data.</text>
</comment>
<dbReference type="AlphaFoldDB" id="A0A1V8Q2A3"/>
<dbReference type="GeneID" id="31607036"/>
<protein>
    <submittedName>
        <fullName evidence="1">Uncharacterized protein</fullName>
    </submittedName>
</protein>
<evidence type="ECO:0000313" key="1">
    <source>
        <dbReference type="EMBL" id="KAB7462569.1"/>
    </source>
</evidence>
<organism evidence="1 2">
    <name type="scientific">Bifidobacterium dentium</name>
    <dbReference type="NCBI Taxonomy" id="1689"/>
    <lineage>
        <taxon>Bacteria</taxon>
        <taxon>Bacillati</taxon>
        <taxon>Actinomycetota</taxon>
        <taxon>Actinomycetes</taxon>
        <taxon>Bifidobacteriales</taxon>
        <taxon>Bifidobacteriaceae</taxon>
        <taxon>Bifidobacterium</taxon>
    </lineage>
</organism>
<dbReference type="RefSeq" id="WP_003838834.1">
    <property type="nucleotide sequence ID" value="NZ_CABKPB010000001.1"/>
</dbReference>
<dbReference type="Proteomes" id="UP000429211">
    <property type="component" value="Unassembled WGS sequence"/>
</dbReference>
<accession>A0A1V8Q2A3</accession>
<dbReference type="EMBL" id="WDPD01000001">
    <property type="protein sequence ID" value="KAB7462569.1"/>
    <property type="molecule type" value="Genomic_DNA"/>
</dbReference>